<organism evidence="2 3">
    <name type="scientific">Eufriesea mexicana</name>
    <dbReference type="NCBI Taxonomy" id="516756"/>
    <lineage>
        <taxon>Eukaryota</taxon>
        <taxon>Metazoa</taxon>
        <taxon>Ecdysozoa</taxon>
        <taxon>Arthropoda</taxon>
        <taxon>Hexapoda</taxon>
        <taxon>Insecta</taxon>
        <taxon>Pterygota</taxon>
        <taxon>Neoptera</taxon>
        <taxon>Endopterygota</taxon>
        <taxon>Hymenoptera</taxon>
        <taxon>Apocrita</taxon>
        <taxon>Aculeata</taxon>
        <taxon>Apoidea</taxon>
        <taxon>Anthophila</taxon>
        <taxon>Apidae</taxon>
        <taxon>Eufriesea</taxon>
    </lineage>
</organism>
<keyword evidence="3" id="KW-1185">Reference proteome</keyword>
<proteinExistence type="predicted"/>
<reference evidence="2 3" key="1">
    <citation type="submission" date="2015-07" db="EMBL/GenBank/DDBJ databases">
        <title>The genome of Eufriesea mexicana.</title>
        <authorList>
            <person name="Pan H."/>
            <person name="Kapheim K."/>
        </authorList>
    </citation>
    <scope>NUCLEOTIDE SEQUENCE [LARGE SCALE GENOMIC DNA]</scope>
    <source>
        <strain evidence="2">0111107269</strain>
        <tissue evidence="2">Whole body</tissue>
    </source>
</reference>
<name>A0A310SIZ6_9HYME</name>
<evidence type="ECO:0000256" key="1">
    <source>
        <dbReference type="SAM" id="MobiDB-lite"/>
    </source>
</evidence>
<dbReference type="AlphaFoldDB" id="A0A310SIZ6"/>
<dbReference type="Proteomes" id="UP000250275">
    <property type="component" value="Unassembled WGS sequence"/>
</dbReference>
<dbReference type="EMBL" id="KQ759819">
    <property type="protein sequence ID" value="OAD62758.1"/>
    <property type="molecule type" value="Genomic_DNA"/>
</dbReference>
<feature type="compositionally biased region" description="Basic and acidic residues" evidence="1">
    <location>
        <begin position="48"/>
        <end position="58"/>
    </location>
</feature>
<accession>A0A310SIZ6</accession>
<sequence length="58" mass="6832">MPTVTPVVEVVTWLIEKSVRALTKDQTETIFRACECVARRESRRKRGSERENRGNRRE</sequence>
<evidence type="ECO:0000313" key="2">
    <source>
        <dbReference type="EMBL" id="OAD62758.1"/>
    </source>
</evidence>
<evidence type="ECO:0000313" key="3">
    <source>
        <dbReference type="Proteomes" id="UP000250275"/>
    </source>
</evidence>
<gene>
    <name evidence="2" type="ORF">WN48_07215</name>
</gene>
<protein>
    <submittedName>
        <fullName evidence="2">Uncharacterized protein</fullName>
    </submittedName>
</protein>
<feature type="region of interest" description="Disordered" evidence="1">
    <location>
        <begin position="39"/>
        <end position="58"/>
    </location>
</feature>